<dbReference type="Pfam" id="PF12146">
    <property type="entry name" value="Hydrolase_4"/>
    <property type="match status" value="1"/>
</dbReference>
<name>A0A264W0S0_9BACL</name>
<dbReference type="Gene3D" id="3.40.50.1820">
    <property type="entry name" value="alpha/beta hydrolase"/>
    <property type="match status" value="1"/>
</dbReference>
<evidence type="ECO:0000259" key="1">
    <source>
        <dbReference type="Pfam" id="PF12146"/>
    </source>
</evidence>
<evidence type="ECO:0000313" key="2">
    <source>
        <dbReference type="EMBL" id="OZS77161.1"/>
    </source>
</evidence>
<organism evidence="2 3">
    <name type="scientific">Tetzosporium hominis</name>
    <dbReference type="NCBI Taxonomy" id="2020506"/>
    <lineage>
        <taxon>Bacteria</taxon>
        <taxon>Bacillati</taxon>
        <taxon>Bacillota</taxon>
        <taxon>Bacilli</taxon>
        <taxon>Bacillales</taxon>
        <taxon>Caryophanaceae</taxon>
        <taxon>Tetzosporium</taxon>
    </lineage>
</organism>
<comment type="caution">
    <text evidence="2">The sequence shown here is derived from an EMBL/GenBank/DDBJ whole genome shotgun (WGS) entry which is preliminary data.</text>
</comment>
<dbReference type="InterPro" id="IPR029058">
    <property type="entry name" value="AB_hydrolase_fold"/>
</dbReference>
<dbReference type="AlphaFoldDB" id="A0A264W0S0"/>
<protein>
    <recommendedName>
        <fullName evidence="1">Serine aminopeptidase S33 domain-containing protein</fullName>
    </recommendedName>
</protein>
<accession>A0A264W0S0</accession>
<dbReference type="InterPro" id="IPR022742">
    <property type="entry name" value="Hydrolase_4"/>
</dbReference>
<dbReference type="Proteomes" id="UP000217065">
    <property type="component" value="Unassembled WGS sequence"/>
</dbReference>
<sequence length="344" mass="40748">MNIYFLTDSCGVDVSPDNRIEENRRAFINFNITCNRYKVCHKDRGMDFRSFFTKWIDHNRLPFSTLAILYSKCSRIRKGKVAMWIWEAENQPKAVVVIVHNVFEHHRRYAWVIEYLRQNDLHVVMGDLPSHGESAEKKGLHNESIREYDHYLERAITYASQFNLPIFLYGHGFGATLILHYMRKERESIAGVLLTSPWIELFESPSKWASRIAKLTINQRLKFPIDPQLYVEDPQLQKEYEEDPLIHTTVTTDWYEALVERMKSVSQTKNEWTIPLWLQVASDDRIINVAAVRNWMSHQKMQTIHYSEWSHIQHDMHQHADREFIAKSAIDFIHLTVLRLGYVI</sequence>
<gene>
    <name evidence="2" type="ORF">CF394_12365</name>
</gene>
<dbReference type="PANTHER" id="PTHR11614">
    <property type="entry name" value="PHOSPHOLIPASE-RELATED"/>
    <property type="match status" value="1"/>
</dbReference>
<reference evidence="2 3" key="1">
    <citation type="submission" date="2017-07" db="EMBL/GenBank/DDBJ databases">
        <title>Tetzosporium hominis gen.nov. sp.nov.</title>
        <authorList>
            <person name="Tetz G."/>
            <person name="Tetz V."/>
        </authorList>
    </citation>
    <scope>NUCLEOTIDE SEQUENCE [LARGE SCALE GENOMIC DNA]</scope>
    <source>
        <strain evidence="2 3">VT-49</strain>
    </source>
</reference>
<dbReference type="InterPro" id="IPR051044">
    <property type="entry name" value="MAG_DAG_Lipase"/>
</dbReference>
<dbReference type="SUPFAM" id="SSF53474">
    <property type="entry name" value="alpha/beta-Hydrolases"/>
    <property type="match status" value="1"/>
</dbReference>
<feature type="domain" description="Serine aminopeptidase S33" evidence="1">
    <location>
        <begin position="91"/>
        <end position="317"/>
    </location>
</feature>
<evidence type="ECO:0000313" key="3">
    <source>
        <dbReference type="Proteomes" id="UP000217065"/>
    </source>
</evidence>
<dbReference type="EMBL" id="NOKQ01000276">
    <property type="protein sequence ID" value="OZS77161.1"/>
    <property type="molecule type" value="Genomic_DNA"/>
</dbReference>
<proteinExistence type="predicted"/>
<keyword evidence="3" id="KW-1185">Reference proteome</keyword>